<evidence type="ECO:0000256" key="1">
    <source>
        <dbReference type="SAM" id="Phobius"/>
    </source>
</evidence>
<dbReference type="RefSeq" id="WP_176908372.1">
    <property type="nucleotide sequence ID" value="NZ_JABKAU010000014.1"/>
</dbReference>
<evidence type="ECO:0000313" key="3">
    <source>
        <dbReference type="Proteomes" id="UP000565521"/>
    </source>
</evidence>
<keyword evidence="1" id="KW-0812">Transmembrane</keyword>
<keyword evidence="1" id="KW-0472">Membrane</keyword>
<keyword evidence="1" id="KW-1133">Transmembrane helix</keyword>
<keyword evidence="3" id="KW-1185">Reference proteome</keyword>
<dbReference type="EMBL" id="JABKAU010000014">
    <property type="protein sequence ID" value="NVO31467.1"/>
    <property type="molecule type" value="Genomic_DNA"/>
</dbReference>
<name>A0A7Y7U5M4_9BACT</name>
<gene>
    <name evidence="2" type="ORF">HW554_09625</name>
</gene>
<proteinExistence type="predicted"/>
<dbReference type="Proteomes" id="UP000565521">
    <property type="component" value="Unassembled WGS sequence"/>
</dbReference>
<protein>
    <submittedName>
        <fullName evidence="2">Uncharacterized protein</fullName>
    </submittedName>
</protein>
<reference evidence="2 3" key="1">
    <citation type="submission" date="2020-05" db="EMBL/GenBank/DDBJ databases">
        <title>Hymenobacter terrestris sp. nov. and Hymenobacter lapidiphilus sp. nov., isolated from regoliths in Antarctica.</title>
        <authorList>
            <person name="Sedlacek I."/>
            <person name="Pantucek R."/>
            <person name="Zeman M."/>
            <person name="Holochova P."/>
            <person name="Kralova S."/>
            <person name="Stankova E."/>
            <person name="Sedo O."/>
            <person name="Micenkova L."/>
            <person name="Svec P."/>
            <person name="Gupta V."/>
            <person name="Sood U."/>
            <person name="Korpole U.S."/>
            <person name="Lal R."/>
        </authorList>
    </citation>
    <scope>NUCLEOTIDE SEQUENCE [LARGE SCALE GENOMIC DNA]</scope>
    <source>
        <strain evidence="2 3">P5342</strain>
    </source>
</reference>
<feature type="transmembrane region" description="Helical" evidence="1">
    <location>
        <begin position="99"/>
        <end position="120"/>
    </location>
</feature>
<evidence type="ECO:0000313" key="2">
    <source>
        <dbReference type="EMBL" id="NVO31467.1"/>
    </source>
</evidence>
<comment type="caution">
    <text evidence="2">The sequence shown here is derived from an EMBL/GenBank/DDBJ whole genome shotgun (WGS) entry which is preliminary data.</text>
</comment>
<dbReference type="AlphaFoldDB" id="A0A7Y7U5M4"/>
<accession>A0A7Y7U5M4</accession>
<organism evidence="2 3">
    <name type="scientific">Hymenobacter lapidiphilus</name>
    <dbReference type="NCBI Taxonomy" id="2608003"/>
    <lineage>
        <taxon>Bacteria</taxon>
        <taxon>Pseudomonadati</taxon>
        <taxon>Bacteroidota</taxon>
        <taxon>Cytophagia</taxon>
        <taxon>Cytophagales</taxon>
        <taxon>Hymenobacteraceae</taxon>
        <taxon>Hymenobacter</taxon>
    </lineage>
</organism>
<sequence>MNPIHWLFARSYHYIHILLPDAKVEKLPEATMLFLDSFLFFPFLQVMSLVTDALNIEIGSISTVAIWVAVCYLNRRLLLADETVARILSRYPVKPASKAQAQTFFGTLVLLALLLVLFPVSRMLR</sequence>